<dbReference type="Proteomes" id="UP000176494">
    <property type="component" value="Unassembled WGS sequence"/>
</dbReference>
<reference evidence="2 3" key="1">
    <citation type="journal article" date="2016" name="Nat. Commun.">
        <title>Thousands of microbial genomes shed light on interconnected biogeochemical processes in an aquifer system.</title>
        <authorList>
            <person name="Anantharaman K."/>
            <person name="Brown C.T."/>
            <person name="Hug L.A."/>
            <person name="Sharon I."/>
            <person name="Castelle C.J."/>
            <person name="Probst A.J."/>
            <person name="Thomas B.C."/>
            <person name="Singh A."/>
            <person name="Wilkins M.J."/>
            <person name="Karaoz U."/>
            <person name="Brodie E.L."/>
            <person name="Williams K.H."/>
            <person name="Hubbard S.S."/>
            <person name="Banfield J.F."/>
        </authorList>
    </citation>
    <scope>NUCLEOTIDE SEQUENCE [LARGE SCALE GENOMIC DNA]</scope>
</reference>
<evidence type="ECO:0000313" key="3">
    <source>
        <dbReference type="Proteomes" id="UP000176494"/>
    </source>
</evidence>
<dbReference type="EMBL" id="MHTG01000018">
    <property type="protein sequence ID" value="OHA57242.1"/>
    <property type="molecule type" value="Genomic_DNA"/>
</dbReference>
<gene>
    <name evidence="2" type="ORF">A2114_02660</name>
</gene>
<organism evidence="2 3">
    <name type="scientific">Candidatus Vogelbacteria bacterium GWA1_51_14</name>
    <dbReference type="NCBI Taxonomy" id="1802435"/>
    <lineage>
        <taxon>Bacteria</taxon>
        <taxon>Candidatus Vogeliibacteriota</taxon>
    </lineage>
</organism>
<accession>A0A1G2QB87</accession>
<evidence type="ECO:0000259" key="1">
    <source>
        <dbReference type="Pfam" id="PF20803"/>
    </source>
</evidence>
<dbReference type="Pfam" id="PF20803">
    <property type="entry name" value="PaaX_M"/>
    <property type="match status" value="1"/>
</dbReference>
<dbReference type="AlphaFoldDB" id="A0A1G2QB87"/>
<dbReference type="InterPro" id="IPR048846">
    <property type="entry name" value="PaaX-like_central"/>
</dbReference>
<evidence type="ECO:0000313" key="2">
    <source>
        <dbReference type="EMBL" id="OHA57242.1"/>
    </source>
</evidence>
<feature type="domain" description="Transcriptional repressor PaaX-like central Cas2-like" evidence="1">
    <location>
        <begin position="109"/>
        <end position="174"/>
    </location>
</feature>
<dbReference type="SUPFAM" id="SSF143430">
    <property type="entry name" value="TTP0101/SSO1404-like"/>
    <property type="match status" value="1"/>
</dbReference>
<dbReference type="Gene3D" id="3.30.70.2650">
    <property type="match status" value="1"/>
</dbReference>
<comment type="caution">
    <text evidence="2">The sequence shown here is derived from an EMBL/GenBank/DDBJ whole genome shotgun (WGS) entry which is preliminary data.</text>
</comment>
<protein>
    <recommendedName>
        <fullName evidence="1">Transcriptional repressor PaaX-like central Cas2-like domain-containing protein</fullName>
    </recommendedName>
</protein>
<sequence>MEEKSKKQGKIPIIKSPTRQKIILLLAAGTALGLTRSYRKQLQIIKTLPREWRHVDRAYLWRVMREFNQDKLIDWQENNDGTISVVLTEKGKQTASRFDPDNLSIPQPNHWDKKWRVIIYDIPDNKKAARDALRRKLYELSFKEWQKSVFIHPYPCDQQIDFVIEFFDVRPYVRRGLMTNITNEAEIKLHFGLR</sequence>
<name>A0A1G2QB87_9BACT</name>
<proteinExistence type="predicted"/>